<name>A0AAD2HLG4_9AGAR</name>
<dbReference type="AlphaFoldDB" id="A0AAD2HLG4"/>
<accession>A0AAD2HLG4</accession>
<feature type="compositionally biased region" description="Low complexity" evidence="1">
    <location>
        <begin position="239"/>
        <end position="257"/>
    </location>
</feature>
<evidence type="ECO:0000256" key="1">
    <source>
        <dbReference type="SAM" id="MobiDB-lite"/>
    </source>
</evidence>
<evidence type="ECO:0000313" key="2">
    <source>
        <dbReference type="EMBL" id="CAK5277605.1"/>
    </source>
</evidence>
<dbReference type="EMBL" id="CAVNYO010000419">
    <property type="protein sequence ID" value="CAK5277605.1"/>
    <property type="molecule type" value="Genomic_DNA"/>
</dbReference>
<feature type="non-terminal residue" evidence="2">
    <location>
        <position position="286"/>
    </location>
</feature>
<reference evidence="2" key="1">
    <citation type="submission" date="2023-11" db="EMBL/GenBank/DDBJ databases">
        <authorList>
            <person name="De Vega J J."/>
            <person name="De Vega J J."/>
        </authorList>
    </citation>
    <scope>NUCLEOTIDE SEQUENCE</scope>
</reference>
<keyword evidence="3" id="KW-1185">Reference proteome</keyword>
<gene>
    <name evidence="2" type="ORF">MYCIT1_LOCUS26615</name>
</gene>
<comment type="caution">
    <text evidence="2">The sequence shown here is derived from an EMBL/GenBank/DDBJ whole genome shotgun (WGS) entry which is preliminary data.</text>
</comment>
<sequence length="286" mass="30805">SSLYFYPSLFFSAVARHRSRPTHRPHLTHAMHVRRDSYGTVVPADAEMLEQLDLSLKGFADVEVSPTSATMSLPTPPAGRLPSLANEAPNVPFAFPDDSDIVVPGAPLVKDMDSFTEGTAPGDFEFLGDEPEVQLPLNAPSLDTLPPPSDTASAIERWRWDVDQSTPEAVDDVSMFGQVAEIALLPQACLPMPEIVSFEAIPTTAKRPRPRSLSSDDGGEGDAAPRRCRVRPSTPPSASPRARAQSCSSASSGLRRCSFLRVDLGPPPDMLQFPRPPSRALSAPPD</sequence>
<feature type="region of interest" description="Disordered" evidence="1">
    <location>
        <begin position="201"/>
        <end position="286"/>
    </location>
</feature>
<proteinExistence type="predicted"/>
<protein>
    <submittedName>
        <fullName evidence="2">Uncharacterized protein</fullName>
    </submittedName>
</protein>
<dbReference type="Proteomes" id="UP001295794">
    <property type="component" value="Unassembled WGS sequence"/>
</dbReference>
<organism evidence="2 3">
    <name type="scientific">Mycena citricolor</name>
    <dbReference type="NCBI Taxonomy" id="2018698"/>
    <lineage>
        <taxon>Eukaryota</taxon>
        <taxon>Fungi</taxon>
        <taxon>Dikarya</taxon>
        <taxon>Basidiomycota</taxon>
        <taxon>Agaricomycotina</taxon>
        <taxon>Agaricomycetes</taxon>
        <taxon>Agaricomycetidae</taxon>
        <taxon>Agaricales</taxon>
        <taxon>Marasmiineae</taxon>
        <taxon>Mycenaceae</taxon>
        <taxon>Mycena</taxon>
    </lineage>
</organism>
<evidence type="ECO:0000313" key="3">
    <source>
        <dbReference type="Proteomes" id="UP001295794"/>
    </source>
</evidence>
<feature type="compositionally biased region" description="Pro residues" evidence="1">
    <location>
        <begin position="265"/>
        <end position="277"/>
    </location>
</feature>